<evidence type="ECO:0000256" key="8">
    <source>
        <dbReference type="ARBA" id="ARBA00022516"/>
    </source>
</evidence>
<accession>A0ABP1R835</accession>
<keyword evidence="17 32" id="KW-0408">Iron</keyword>
<comment type="catalytic activity">
    <reaction evidence="27">
        <text>prostaglandin H2 = thromboxane A2</text>
        <dbReference type="Rhea" id="RHEA:17137"/>
        <dbReference type="ChEBI" id="CHEBI:57405"/>
        <dbReference type="ChEBI" id="CHEBI:57445"/>
        <dbReference type="EC" id="5.3.99.5"/>
    </reaction>
    <physiologicalReaction direction="left-to-right" evidence="27">
        <dbReference type="Rhea" id="RHEA:17138"/>
    </physiologicalReaction>
</comment>
<evidence type="ECO:0000256" key="14">
    <source>
        <dbReference type="ARBA" id="ARBA00022832"/>
    </source>
</evidence>
<evidence type="ECO:0000256" key="19">
    <source>
        <dbReference type="ARBA" id="ARBA00023098"/>
    </source>
</evidence>
<evidence type="ECO:0000256" key="27">
    <source>
        <dbReference type="ARBA" id="ARBA00036475"/>
    </source>
</evidence>
<evidence type="ECO:0000256" key="20">
    <source>
        <dbReference type="ARBA" id="ARBA00023136"/>
    </source>
</evidence>
<evidence type="ECO:0000256" key="11">
    <source>
        <dbReference type="ARBA" id="ARBA00022692"/>
    </source>
</evidence>
<keyword evidence="18 32" id="KW-0503">Monooxygenase</keyword>
<keyword evidence="22" id="KW-0413">Isomerase</keyword>
<dbReference type="EMBL" id="CAXLJM020000057">
    <property type="protein sequence ID" value="CAL8118535.1"/>
    <property type="molecule type" value="Genomic_DNA"/>
</dbReference>
<evidence type="ECO:0000256" key="17">
    <source>
        <dbReference type="ARBA" id="ARBA00023004"/>
    </source>
</evidence>
<dbReference type="Pfam" id="PF00067">
    <property type="entry name" value="p450"/>
    <property type="match status" value="1"/>
</dbReference>
<keyword evidence="12 32" id="KW-0479">Metal-binding</keyword>
<evidence type="ECO:0000256" key="13">
    <source>
        <dbReference type="ARBA" id="ARBA00022824"/>
    </source>
</evidence>
<comment type="caution">
    <text evidence="33">The sequence shown here is derived from an EMBL/GenBank/DDBJ whole genome shotgun (WGS) entry which is preliminary data.</text>
</comment>
<evidence type="ECO:0000313" key="34">
    <source>
        <dbReference type="Proteomes" id="UP001642540"/>
    </source>
</evidence>
<keyword evidence="19" id="KW-0443">Lipid metabolism</keyword>
<proteinExistence type="inferred from homology"/>
<evidence type="ECO:0000256" key="6">
    <source>
        <dbReference type="ARBA" id="ARBA00013084"/>
    </source>
</evidence>
<evidence type="ECO:0000256" key="12">
    <source>
        <dbReference type="ARBA" id="ARBA00022723"/>
    </source>
</evidence>
<dbReference type="InterPro" id="IPR036396">
    <property type="entry name" value="Cyt_P450_sf"/>
</dbReference>
<comment type="similarity">
    <text evidence="4 32">Belongs to the cytochrome P450 family.</text>
</comment>
<evidence type="ECO:0000256" key="1">
    <source>
        <dbReference type="ARBA" id="ARBA00001143"/>
    </source>
</evidence>
<keyword evidence="34" id="KW-1185">Reference proteome</keyword>
<keyword evidence="14" id="KW-0276">Fatty acid metabolism</keyword>
<evidence type="ECO:0000313" key="33">
    <source>
        <dbReference type="EMBL" id="CAL8118535.1"/>
    </source>
</evidence>
<evidence type="ECO:0000256" key="5">
    <source>
        <dbReference type="ARBA" id="ARBA00011245"/>
    </source>
</evidence>
<evidence type="ECO:0000256" key="7">
    <source>
        <dbReference type="ARBA" id="ARBA00022501"/>
    </source>
</evidence>
<dbReference type="PANTHER" id="PTHR24302:SF47">
    <property type="entry name" value="CYTOCHROME P450"/>
    <property type="match status" value="1"/>
</dbReference>
<evidence type="ECO:0000256" key="10">
    <source>
        <dbReference type="ARBA" id="ARBA00022617"/>
    </source>
</evidence>
<dbReference type="InterPro" id="IPR017972">
    <property type="entry name" value="Cyt_P450_CS"/>
</dbReference>
<evidence type="ECO:0000256" key="16">
    <source>
        <dbReference type="ARBA" id="ARBA00023002"/>
    </source>
</evidence>
<evidence type="ECO:0000256" key="26">
    <source>
        <dbReference type="ARBA" id="ARBA00036424"/>
    </source>
</evidence>
<dbReference type="Proteomes" id="UP001642540">
    <property type="component" value="Unassembled WGS sequence"/>
</dbReference>
<evidence type="ECO:0000256" key="2">
    <source>
        <dbReference type="ARBA" id="ARBA00001719"/>
    </source>
</evidence>
<comment type="subcellular location">
    <subcellularLocation>
        <location evidence="3">Endoplasmic reticulum membrane</location>
        <topology evidence="3">Multi-pass membrane protein</topology>
    </subcellularLocation>
</comment>
<evidence type="ECO:0000256" key="18">
    <source>
        <dbReference type="ARBA" id="ARBA00023033"/>
    </source>
</evidence>
<dbReference type="PRINTS" id="PR00463">
    <property type="entry name" value="EP450I"/>
</dbReference>
<evidence type="ECO:0000256" key="30">
    <source>
        <dbReference type="ARBA" id="ARBA00042726"/>
    </source>
</evidence>
<evidence type="ECO:0000256" key="3">
    <source>
        <dbReference type="ARBA" id="ARBA00004477"/>
    </source>
</evidence>
<keyword evidence="23" id="KW-0456">Lyase</keyword>
<evidence type="ECO:0000256" key="31">
    <source>
        <dbReference type="ARBA" id="ARBA00054825"/>
    </source>
</evidence>
<organism evidence="33 34">
    <name type="scientific">Orchesella dallaii</name>
    <dbReference type="NCBI Taxonomy" id="48710"/>
    <lineage>
        <taxon>Eukaryota</taxon>
        <taxon>Metazoa</taxon>
        <taxon>Ecdysozoa</taxon>
        <taxon>Arthropoda</taxon>
        <taxon>Hexapoda</taxon>
        <taxon>Collembola</taxon>
        <taxon>Entomobryomorpha</taxon>
        <taxon>Entomobryoidea</taxon>
        <taxon>Orchesellidae</taxon>
        <taxon>Orchesellinae</taxon>
        <taxon>Orchesella</taxon>
    </lineage>
</organism>
<dbReference type="InterPro" id="IPR002401">
    <property type="entry name" value="Cyt_P450_E_grp-I"/>
</dbReference>
<evidence type="ECO:0000256" key="24">
    <source>
        <dbReference type="ARBA" id="ARBA00033404"/>
    </source>
</evidence>
<evidence type="ECO:0000256" key="25">
    <source>
        <dbReference type="ARBA" id="ARBA00036380"/>
    </source>
</evidence>
<comment type="catalytic activity">
    <reaction evidence="2">
        <text>a hydroperoxyeicosatetraenoate = an oxoeicosatetraenoate + H2O</text>
        <dbReference type="Rhea" id="RHEA:55556"/>
        <dbReference type="ChEBI" id="CHEBI:15377"/>
        <dbReference type="ChEBI" id="CHEBI:59720"/>
        <dbReference type="ChEBI" id="CHEBI:131859"/>
        <dbReference type="EC" id="4.2.1.152"/>
    </reaction>
    <physiologicalReaction direction="left-to-right" evidence="2">
        <dbReference type="Rhea" id="RHEA:55557"/>
    </physiologicalReaction>
</comment>
<keyword evidence="9" id="KW-0643">Prostaglandin biosynthesis</keyword>
<comment type="catalytic activity">
    <reaction evidence="1">
        <text>(15S)-hydroperoxy-(5Z,8Z,11Z,13E)-eicosatetraenoate = 15-oxo-(5Z,8Z,11Z,13E)-eicosatetraenoate + H2O</text>
        <dbReference type="Rhea" id="RHEA:48636"/>
        <dbReference type="ChEBI" id="CHEBI:15377"/>
        <dbReference type="ChEBI" id="CHEBI:57410"/>
        <dbReference type="ChEBI" id="CHEBI:57446"/>
    </reaction>
    <physiologicalReaction direction="left-to-right" evidence="1">
        <dbReference type="Rhea" id="RHEA:48637"/>
    </physiologicalReaction>
</comment>
<comment type="subunit">
    <text evidence="5">Monomer.</text>
</comment>
<keyword evidence="15" id="KW-1133">Transmembrane helix</keyword>
<keyword evidence="11" id="KW-0812">Transmembrane</keyword>
<evidence type="ECO:0000256" key="21">
    <source>
        <dbReference type="ARBA" id="ARBA00023160"/>
    </source>
</evidence>
<sequence length="496" mass="55892">MVELFTKLGIPGPCPNFFVGNMMELMGKGKLVTEVMAEWENQFGLVYGYFRGTRATLVVRDAELIKDILVRNSSEFINRPHMIMNVPPLPYTLVGLRSQRWKEVRNTLSPTFSSAKIKQMLPIMSNCVQTTLEILKEKSKSEVRSGEQAVDAHKLFQGLACDVISACALAMKVNAQRDENDRFFRAVRGFLENAMGPFVKIALCFPLLATVMEWALKTFGYSHEMTKMIMENVQTAMKIRRDNHSTSGSVPVDALQLMMDATVQEHSTSPPSESTTGSARSLALSDDEIVANAWVFILGGFETTSASLSFTCYLLSIHQDIQERLFTELKASFAADESPSYDQISELAFLDQVVCESLRLYPPVVSFVVRGMDKDCQIGPYHVPKNVGIQIPIWQVHHDPEIWSEPYRFDPDRFEDNAKKSYGNNMQWIPFGTGPRNCIGARFALLNLKFTLCSVLRKFKVVPASNHHSFKLKLKVPSVTIVPEEGIPLRFLPRIE</sequence>
<evidence type="ECO:0000256" key="22">
    <source>
        <dbReference type="ARBA" id="ARBA00023235"/>
    </source>
</evidence>
<keyword evidence="13" id="KW-0256">Endoplasmic reticulum</keyword>
<keyword evidence="8" id="KW-0444">Lipid biosynthesis</keyword>
<keyword evidence="20" id="KW-0472">Membrane</keyword>
<dbReference type="PANTHER" id="PTHR24302">
    <property type="entry name" value="CYTOCHROME P450 FAMILY 3"/>
    <property type="match status" value="1"/>
</dbReference>
<protein>
    <recommendedName>
        <fullName evidence="29">Thromboxane-A synthase</fullName>
        <ecNumber evidence="6">4.2.1.152</ecNumber>
        <ecNumber evidence="28">5.3.99.5</ecNumber>
    </recommendedName>
    <alternativeName>
        <fullName evidence="30">Cytochrome P450 5A1</fullName>
    </alternativeName>
    <alternativeName>
        <fullName evidence="24">Hydroperoxy icosatetraenoate dehydratase</fullName>
    </alternativeName>
</protein>
<keyword evidence="16 32" id="KW-0560">Oxidoreductase</keyword>
<keyword evidence="7" id="KW-0644">Prostaglandin metabolism</keyword>
<evidence type="ECO:0000256" key="9">
    <source>
        <dbReference type="ARBA" id="ARBA00022585"/>
    </source>
</evidence>
<evidence type="ECO:0000256" key="32">
    <source>
        <dbReference type="RuleBase" id="RU000461"/>
    </source>
</evidence>
<keyword evidence="21" id="KW-0275">Fatty acid biosynthesis</keyword>
<reference evidence="33 34" key="1">
    <citation type="submission" date="2024-08" db="EMBL/GenBank/DDBJ databases">
        <authorList>
            <person name="Cucini C."/>
            <person name="Frati F."/>
        </authorList>
    </citation>
    <scope>NUCLEOTIDE SEQUENCE [LARGE SCALE GENOMIC DNA]</scope>
</reference>
<comment type="catalytic activity">
    <reaction evidence="25">
        <text>(15S)-hydroperoxy-(5Z,8Z,11Z,13E)-eicosatetraenoate + AH2 = (15S)-hydroxy-(5Z,8Z,11Z,13E)-eicosatetraenoate + A + H2O</text>
        <dbReference type="Rhea" id="RHEA:48856"/>
        <dbReference type="ChEBI" id="CHEBI:13193"/>
        <dbReference type="ChEBI" id="CHEBI:15377"/>
        <dbReference type="ChEBI" id="CHEBI:17499"/>
        <dbReference type="ChEBI" id="CHEBI:57409"/>
        <dbReference type="ChEBI" id="CHEBI:57446"/>
    </reaction>
    <physiologicalReaction direction="left-to-right" evidence="25">
        <dbReference type="Rhea" id="RHEA:48857"/>
    </physiologicalReaction>
</comment>
<evidence type="ECO:0000256" key="4">
    <source>
        <dbReference type="ARBA" id="ARBA00010617"/>
    </source>
</evidence>
<dbReference type="CDD" id="cd11055">
    <property type="entry name" value="CYP3A-like"/>
    <property type="match status" value="1"/>
</dbReference>
<dbReference type="EC" id="5.3.99.5" evidence="28"/>
<evidence type="ECO:0000256" key="28">
    <source>
        <dbReference type="ARBA" id="ARBA00038872"/>
    </source>
</evidence>
<evidence type="ECO:0000256" key="23">
    <source>
        <dbReference type="ARBA" id="ARBA00023239"/>
    </source>
</evidence>
<dbReference type="PROSITE" id="PS00086">
    <property type="entry name" value="CYTOCHROME_P450"/>
    <property type="match status" value="1"/>
</dbReference>
<dbReference type="Gene3D" id="1.10.630.10">
    <property type="entry name" value="Cytochrome P450"/>
    <property type="match status" value="1"/>
</dbReference>
<dbReference type="SUPFAM" id="SSF48264">
    <property type="entry name" value="Cytochrome P450"/>
    <property type="match status" value="1"/>
</dbReference>
<name>A0ABP1R835_9HEXA</name>
<gene>
    <name evidence="33" type="ORF">ODALV1_LOCUS18177</name>
</gene>
<evidence type="ECO:0000256" key="15">
    <source>
        <dbReference type="ARBA" id="ARBA00022989"/>
    </source>
</evidence>
<comment type="function">
    <text evidence="31">Catalyzes the conversion of prostaglandin H2 (PGH2) to thromboxane A2 (TXA2), a potent inducer of blood vessel constriction and platelet aggregation. Also cleaves PGH2 to 12-hydroxy-heptadecatrienoicacid (12-HHT) and malondialdehyde, which is known to act as a mediator of DNA damage. 12-HHT and malondialdehyde are formed stoichiometrically in the same amounts as TXA2. Additionally, displays dehydratase activity, toward (15S)-hydroperoxy-(5Z,8Z,11Z,13E)-eicosatetraenoate (15(S)-HPETE) producing 15-KETE and 15-HETE.</text>
</comment>
<evidence type="ECO:0000256" key="29">
    <source>
        <dbReference type="ARBA" id="ARBA00040834"/>
    </source>
</evidence>
<dbReference type="InterPro" id="IPR050705">
    <property type="entry name" value="Cytochrome_P450_3A"/>
</dbReference>
<comment type="catalytic activity">
    <reaction evidence="26">
        <text>prostaglandin H2 = (12S)-hydroxy-(5Z,8E,10E)-heptadecatrienoate + malonaldehyde</text>
        <dbReference type="Rhea" id="RHEA:48644"/>
        <dbReference type="ChEBI" id="CHEBI:57405"/>
        <dbReference type="ChEBI" id="CHEBI:90694"/>
        <dbReference type="ChEBI" id="CHEBI:566274"/>
    </reaction>
</comment>
<dbReference type="InterPro" id="IPR001128">
    <property type="entry name" value="Cyt_P450"/>
</dbReference>
<keyword evidence="10 32" id="KW-0349">Heme</keyword>
<dbReference type="EC" id="4.2.1.152" evidence="6"/>
<dbReference type="PRINTS" id="PR00385">
    <property type="entry name" value="P450"/>
</dbReference>